<name>A0A2T3KL54_9GAMM</name>
<dbReference type="AlphaFoldDB" id="A0A2T3KL54"/>
<reference evidence="1 2" key="1">
    <citation type="submission" date="2018-01" db="EMBL/GenBank/DDBJ databases">
        <title>Whole genome sequencing of Histamine producing bacteria.</title>
        <authorList>
            <person name="Butler K."/>
        </authorList>
    </citation>
    <scope>NUCLEOTIDE SEQUENCE [LARGE SCALE GENOMIC DNA]</scope>
    <source>
        <strain evidence="1 2">FS-7.2</strain>
    </source>
</reference>
<gene>
    <name evidence="1" type="ORF">C9J27_04415</name>
</gene>
<proteinExistence type="predicted"/>
<sequence>MTNLDLNFHRCPSAMTMARIFIAEKVEEGEVELSITSIEPMLESHIKAFVNTIEGRSVVCDSHKSDGISDDKLSEWKSHQMFDEDDLENADGVYTIVVKILHI</sequence>
<accession>A0A2T3KL54</accession>
<protein>
    <recommendedName>
        <fullName evidence="3">Sulfurtransferase TusA family protein</fullName>
    </recommendedName>
</protein>
<comment type="caution">
    <text evidence="1">The sequence shown here is derived from an EMBL/GenBank/DDBJ whole genome shotgun (WGS) entry which is preliminary data.</text>
</comment>
<evidence type="ECO:0008006" key="3">
    <source>
        <dbReference type="Google" id="ProtNLM"/>
    </source>
</evidence>
<dbReference type="EMBL" id="PYNF01000003">
    <property type="protein sequence ID" value="PSV00377.1"/>
    <property type="molecule type" value="Genomic_DNA"/>
</dbReference>
<evidence type="ECO:0000313" key="1">
    <source>
        <dbReference type="EMBL" id="PSV00377.1"/>
    </source>
</evidence>
<evidence type="ECO:0000313" key="2">
    <source>
        <dbReference type="Proteomes" id="UP000241426"/>
    </source>
</evidence>
<dbReference type="Proteomes" id="UP000241426">
    <property type="component" value="Unassembled WGS sequence"/>
</dbReference>
<organism evidence="1 2">
    <name type="scientific">Photobacterium kishitanii</name>
    <dbReference type="NCBI Taxonomy" id="318456"/>
    <lineage>
        <taxon>Bacteria</taxon>
        <taxon>Pseudomonadati</taxon>
        <taxon>Pseudomonadota</taxon>
        <taxon>Gammaproteobacteria</taxon>
        <taxon>Vibrionales</taxon>
        <taxon>Vibrionaceae</taxon>
        <taxon>Photobacterium</taxon>
    </lineage>
</organism>